<organism evidence="1 2">
    <name type="scientific">Papilio xuthus</name>
    <name type="common">Asian swallowtail butterfly</name>
    <dbReference type="NCBI Taxonomy" id="66420"/>
    <lineage>
        <taxon>Eukaryota</taxon>
        <taxon>Metazoa</taxon>
        <taxon>Ecdysozoa</taxon>
        <taxon>Arthropoda</taxon>
        <taxon>Hexapoda</taxon>
        <taxon>Insecta</taxon>
        <taxon>Pterygota</taxon>
        <taxon>Neoptera</taxon>
        <taxon>Endopterygota</taxon>
        <taxon>Lepidoptera</taxon>
        <taxon>Glossata</taxon>
        <taxon>Ditrysia</taxon>
        <taxon>Papilionoidea</taxon>
        <taxon>Papilionidae</taxon>
        <taxon>Papilioninae</taxon>
        <taxon>Papilio</taxon>
    </lineage>
</organism>
<protein>
    <submittedName>
        <fullName evidence="1">Uncharacterized protein</fullName>
    </submittedName>
</protein>
<dbReference type="AlphaFoldDB" id="A0A194Q0Q9"/>
<evidence type="ECO:0000313" key="2">
    <source>
        <dbReference type="Proteomes" id="UP000053268"/>
    </source>
</evidence>
<evidence type="ECO:0000313" key="1">
    <source>
        <dbReference type="EMBL" id="KPI99172.1"/>
    </source>
</evidence>
<accession>A0A194Q0Q9</accession>
<dbReference type="Proteomes" id="UP000053268">
    <property type="component" value="Unassembled WGS sequence"/>
</dbReference>
<keyword evidence="2" id="KW-1185">Reference proteome</keyword>
<reference evidence="1 2" key="1">
    <citation type="journal article" date="2015" name="Nat. Commun.">
        <title>Outbred genome sequencing and CRISPR/Cas9 gene editing in butterflies.</title>
        <authorList>
            <person name="Li X."/>
            <person name="Fan D."/>
            <person name="Zhang W."/>
            <person name="Liu G."/>
            <person name="Zhang L."/>
            <person name="Zhao L."/>
            <person name="Fang X."/>
            <person name="Chen L."/>
            <person name="Dong Y."/>
            <person name="Chen Y."/>
            <person name="Ding Y."/>
            <person name="Zhao R."/>
            <person name="Feng M."/>
            <person name="Zhu Y."/>
            <person name="Feng Y."/>
            <person name="Jiang X."/>
            <person name="Zhu D."/>
            <person name="Xiang H."/>
            <person name="Feng X."/>
            <person name="Li S."/>
            <person name="Wang J."/>
            <person name="Zhang G."/>
            <person name="Kronforst M.R."/>
            <person name="Wang W."/>
        </authorList>
    </citation>
    <scope>NUCLEOTIDE SEQUENCE [LARGE SCALE GENOMIC DNA]</scope>
    <source>
        <strain evidence="1">Ya'a_city_454_Px</strain>
        <tissue evidence="1">Whole body</tissue>
    </source>
</reference>
<proteinExistence type="predicted"/>
<dbReference type="EMBL" id="KQ459581">
    <property type="protein sequence ID" value="KPI99172.1"/>
    <property type="molecule type" value="Genomic_DNA"/>
</dbReference>
<sequence length="88" mass="9659">MSSEVSAAGQLVVRDGRREDLPAVHRMIYELAAYEGIPEGPQLSVEGESLLMSLPTARRNPFENGLARPIEKCDPCSGALTHKHFLQI</sequence>
<name>A0A194Q0Q9_PAPXU</name>
<gene>
    <name evidence="1" type="ORF">RR46_02389</name>
</gene>